<keyword evidence="1" id="KW-0472">Membrane</keyword>
<protein>
    <recommendedName>
        <fullName evidence="7">DUF3324 domain-containing protein</fullName>
    </recommendedName>
</protein>
<organism evidence="5 6">
    <name type="scientific">Latilactobacillus curvatus</name>
    <name type="common">Lactobacillus curvatus</name>
    <dbReference type="NCBI Taxonomy" id="28038"/>
    <lineage>
        <taxon>Bacteria</taxon>
        <taxon>Bacillati</taxon>
        <taxon>Bacillota</taxon>
        <taxon>Bacilli</taxon>
        <taxon>Lactobacillales</taxon>
        <taxon>Lactobacillaceae</taxon>
        <taxon>Latilactobacillus</taxon>
    </lineage>
</organism>
<accession>A0AAC9UQI3</accession>
<evidence type="ECO:0008006" key="7">
    <source>
        <dbReference type="Google" id="ProtNLM"/>
    </source>
</evidence>
<name>A0AAC9UQI3_LATCU</name>
<evidence type="ECO:0000313" key="6">
    <source>
        <dbReference type="Proteomes" id="UP000199749"/>
    </source>
</evidence>
<dbReference type="RefSeq" id="WP_089557310.1">
    <property type="nucleotide sequence ID" value="NZ_CP022474.1"/>
</dbReference>
<dbReference type="InterPro" id="IPR010317">
    <property type="entry name" value="WxLIP_PGBD"/>
</dbReference>
<feature type="transmembrane region" description="Helical" evidence="1">
    <location>
        <begin position="318"/>
        <end position="338"/>
    </location>
</feature>
<feature type="domain" description="WxL Interacting Protein peptidoglycan binding" evidence="3">
    <location>
        <begin position="44"/>
        <end position="162"/>
    </location>
</feature>
<feature type="domain" description="WxL Interacting Protein host binding" evidence="4">
    <location>
        <begin position="168"/>
        <end position="307"/>
    </location>
</feature>
<evidence type="ECO:0000313" key="5">
    <source>
        <dbReference type="EMBL" id="ASN60951.1"/>
    </source>
</evidence>
<dbReference type="Pfam" id="PF06030">
    <property type="entry name" value="WxLIP_PGBD"/>
    <property type="match status" value="1"/>
</dbReference>
<feature type="signal peptide" evidence="2">
    <location>
        <begin position="1"/>
        <end position="28"/>
    </location>
</feature>
<evidence type="ECO:0000259" key="4">
    <source>
        <dbReference type="Pfam" id="PF11797"/>
    </source>
</evidence>
<keyword evidence="1" id="KW-1133">Transmembrane helix</keyword>
<keyword evidence="1" id="KW-0812">Transmembrane</keyword>
<keyword evidence="2" id="KW-0732">Signal</keyword>
<proteinExistence type="predicted"/>
<dbReference type="InterPro" id="IPR021759">
    <property type="entry name" value="WxLIP_HBD"/>
</dbReference>
<dbReference type="EMBL" id="CP022474">
    <property type="protein sequence ID" value="ASN60951.1"/>
    <property type="molecule type" value="Genomic_DNA"/>
</dbReference>
<dbReference type="AlphaFoldDB" id="A0AAC9UQI3"/>
<sequence>MLNFKRNGLMTLLLLGVLLFMGQQPVNAGTKKTTQVPKAEKATFMLMPELPANNIGGRRIGYFNLKVKKNQPQTVRIKVYNPTNQSLNIMGQVADATTNDNATVDYLGSHEINQRLLPTPGSQWVTVPKKTTLAPGETKWLKIKVAVKHNFEGVKATAINLSASQTNQKTAVKNTYRYAIGLILTGQKVPIHHYQKLSSPKIKTRLTANHQAAISVLVQNPDPMYLKRTKIKVSLQNKKWSFVRYDRQFNNAKIAPNSQFYLDTLLGGKRLVPGVYQLTMTVKGDHYQQTLHQYVAISKSQAKYINQYNAAYLLRRNWIIGIGVFILILVVGIVVYRFHVIKKRKKEHHAEDGQ</sequence>
<reference evidence="5 6" key="1">
    <citation type="submission" date="2017-07" db="EMBL/GenBank/DDBJ databases">
        <title>Lactobacillus curvatus MRS6 whole genome.</title>
        <authorList>
            <person name="Jans C."/>
            <person name="Lagler S."/>
            <person name="Lacroix C."/>
            <person name="Meile L."/>
            <person name="Stevens M.J.A."/>
        </authorList>
    </citation>
    <scope>NUCLEOTIDE SEQUENCE [LARGE SCALE GENOMIC DNA]</scope>
    <source>
        <strain evidence="5 6">MRS6</strain>
    </source>
</reference>
<evidence type="ECO:0000259" key="3">
    <source>
        <dbReference type="Pfam" id="PF06030"/>
    </source>
</evidence>
<dbReference type="Pfam" id="PF11797">
    <property type="entry name" value="WxLIP_HBD"/>
    <property type="match status" value="1"/>
</dbReference>
<feature type="chain" id="PRO_5042160580" description="DUF3324 domain-containing protein" evidence="2">
    <location>
        <begin position="29"/>
        <end position="354"/>
    </location>
</feature>
<gene>
    <name evidence="5" type="ORF">CG419_10110</name>
</gene>
<evidence type="ECO:0000256" key="2">
    <source>
        <dbReference type="SAM" id="SignalP"/>
    </source>
</evidence>
<dbReference type="Proteomes" id="UP000199749">
    <property type="component" value="Chromosome"/>
</dbReference>
<evidence type="ECO:0000256" key="1">
    <source>
        <dbReference type="SAM" id="Phobius"/>
    </source>
</evidence>